<evidence type="ECO:0000313" key="2">
    <source>
        <dbReference type="EMBL" id="MBB6252865.1"/>
    </source>
</evidence>
<dbReference type="GO" id="GO:0003700">
    <property type="term" value="F:DNA-binding transcription factor activity"/>
    <property type="evidence" value="ECO:0007669"/>
    <property type="project" value="InterPro"/>
</dbReference>
<dbReference type="InterPro" id="IPR000835">
    <property type="entry name" value="HTH_MarR-typ"/>
</dbReference>
<dbReference type="InterPro" id="IPR036388">
    <property type="entry name" value="WH-like_DNA-bd_sf"/>
</dbReference>
<comment type="caution">
    <text evidence="2">The sequence shown here is derived from an EMBL/GenBank/DDBJ whole genome shotgun (WGS) entry which is preliminary data.</text>
</comment>
<dbReference type="GO" id="GO:0003677">
    <property type="term" value="F:DNA binding"/>
    <property type="evidence" value="ECO:0007669"/>
    <property type="project" value="UniProtKB-KW"/>
</dbReference>
<dbReference type="RefSeq" id="WP_184802682.1">
    <property type="nucleotide sequence ID" value="NZ_JACIIZ010000009.1"/>
</dbReference>
<keyword evidence="3" id="KW-1185">Reference proteome</keyword>
<dbReference type="SMART" id="SM00347">
    <property type="entry name" value="HTH_MARR"/>
    <property type="match status" value="1"/>
</dbReference>
<sequence>MPALKNTTPATDPSDIDDVLEDTLPVAGPVTGPATGKAETALDCSKLERFVGFNLSRAETLVRRLVLEHLAPCQLTLAEFSLLSLVSVNKGVNQRQAGEVLEIAPPNMAHLVDRLANRGLLKRVRGRQDRRVQMLSLSEAGLEMLARAEGLVEEQEARVSAVLTADEQTQLLALLNKIRTL</sequence>
<dbReference type="Gene3D" id="1.10.10.10">
    <property type="entry name" value="Winged helix-like DNA-binding domain superfamily/Winged helix DNA-binding domain"/>
    <property type="match status" value="1"/>
</dbReference>
<dbReference type="Proteomes" id="UP000539175">
    <property type="component" value="Unassembled WGS sequence"/>
</dbReference>
<dbReference type="SUPFAM" id="SSF46785">
    <property type="entry name" value="Winged helix' DNA-binding domain"/>
    <property type="match status" value="1"/>
</dbReference>
<accession>A0A7X0B1B7</accession>
<protein>
    <submittedName>
        <fullName evidence="2">DNA-binding MarR family transcriptional regulator</fullName>
    </submittedName>
</protein>
<dbReference type="PRINTS" id="PR00598">
    <property type="entry name" value="HTHMARR"/>
</dbReference>
<evidence type="ECO:0000313" key="3">
    <source>
        <dbReference type="Proteomes" id="UP000539175"/>
    </source>
</evidence>
<dbReference type="Pfam" id="PF12802">
    <property type="entry name" value="MarR_2"/>
    <property type="match status" value="1"/>
</dbReference>
<dbReference type="InterPro" id="IPR039422">
    <property type="entry name" value="MarR/SlyA-like"/>
</dbReference>
<name>A0A7X0B1B7_9PROT</name>
<dbReference type="PANTHER" id="PTHR33164:SF57">
    <property type="entry name" value="MARR-FAMILY TRANSCRIPTIONAL REGULATOR"/>
    <property type="match status" value="1"/>
</dbReference>
<dbReference type="PANTHER" id="PTHR33164">
    <property type="entry name" value="TRANSCRIPTIONAL REGULATOR, MARR FAMILY"/>
    <property type="match status" value="1"/>
</dbReference>
<reference evidence="2 3" key="1">
    <citation type="submission" date="2020-08" db="EMBL/GenBank/DDBJ databases">
        <title>Genomic Encyclopedia of Type Strains, Phase IV (KMG-IV): sequencing the most valuable type-strain genomes for metagenomic binning, comparative biology and taxonomic classification.</title>
        <authorList>
            <person name="Goeker M."/>
        </authorList>
    </citation>
    <scope>NUCLEOTIDE SEQUENCE [LARGE SCALE GENOMIC DNA]</scope>
    <source>
        <strain evidence="2 3">DSM 22198</strain>
    </source>
</reference>
<feature type="domain" description="HTH marR-type" evidence="1">
    <location>
        <begin position="48"/>
        <end position="180"/>
    </location>
</feature>
<dbReference type="GO" id="GO:0006950">
    <property type="term" value="P:response to stress"/>
    <property type="evidence" value="ECO:0007669"/>
    <property type="project" value="TreeGrafter"/>
</dbReference>
<organism evidence="2 3">
    <name type="scientific">Nitrospirillum iridis</name>
    <dbReference type="NCBI Taxonomy" id="765888"/>
    <lineage>
        <taxon>Bacteria</taxon>
        <taxon>Pseudomonadati</taxon>
        <taxon>Pseudomonadota</taxon>
        <taxon>Alphaproteobacteria</taxon>
        <taxon>Rhodospirillales</taxon>
        <taxon>Azospirillaceae</taxon>
        <taxon>Nitrospirillum</taxon>
    </lineage>
</organism>
<keyword evidence="2" id="KW-0238">DNA-binding</keyword>
<gene>
    <name evidence="2" type="ORF">FHS74_003433</name>
</gene>
<dbReference type="InterPro" id="IPR036390">
    <property type="entry name" value="WH_DNA-bd_sf"/>
</dbReference>
<dbReference type="EMBL" id="JACIIZ010000009">
    <property type="protein sequence ID" value="MBB6252865.1"/>
    <property type="molecule type" value="Genomic_DNA"/>
</dbReference>
<dbReference type="AlphaFoldDB" id="A0A7X0B1B7"/>
<dbReference type="PROSITE" id="PS50995">
    <property type="entry name" value="HTH_MARR_2"/>
    <property type="match status" value="1"/>
</dbReference>
<evidence type="ECO:0000259" key="1">
    <source>
        <dbReference type="PROSITE" id="PS50995"/>
    </source>
</evidence>
<proteinExistence type="predicted"/>